<organism evidence="1 2">
    <name type="scientific">Halogranum salarium B-1</name>
    <dbReference type="NCBI Taxonomy" id="1210908"/>
    <lineage>
        <taxon>Archaea</taxon>
        <taxon>Methanobacteriati</taxon>
        <taxon>Methanobacteriota</taxon>
        <taxon>Stenosarchaea group</taxon>
        <taxon>Halobacteria</taxon>
        <taxon>Halobacteriales</taxon>
        <taxon>Haloferacaceae</taxon>
    </lineage>
</organism>
<dbReference type="EMBL" id="ALJD01000009">
    <property type="protein sequence ID" value="EJN58008.1"/>
    <property type="molecule type" value="Genomic_DNA"/>
</dbReference>
<proteinExistence type="predicted"/>
<comment type="caution">
    <text evidence="1">The sequence shown here is derived from an EMBL/GenBank/DDBJ whole genome shotgun (WGS) entry which is preliminary data.</text>
</comment>
<gene>
    <name evidence="1" type="ORF">HSB1_34250</name>
</gene>
<name>J2ZYB1_9EURY</name>
<accession>J2ZYB1</accession>
<evidence type="ECO:0000313" key="2">
    <source>
        <dbReference type="Proteomes" id="UP000007813"/>
    </source>
</evidence>
<sequence>MGLMPTKDVCSAQPDARTTFLVLSERRLSRLCKLSLNE</sequence>
<dbReference type="AlphaFoldDB" id="J2ZYB1"/>
<reference evidence="1 2" key="1">
    <citation type="journal article" date="2012" name="J. Bacteriol.">
        <title>Draft Genome Sequence of the Extremely Halophilic Archaeon Halogranum salarium B-1T.</title>
        <authorList>
            <person name="Kim K.K."/>
            <person name="Lee K.C."/>
            <person name="Lee J.S."/>
        </authorList>
    </citation>
    <scope>NUCLEOTIDE SEQUENCE [LARGE SCALE GENOMIC DNA]</scope>
    <source>
        <strain evidence="1 2">B-1</strain>
    </source>
</reference>
<dbReference type="Proteomes" id="UP000007813">
    <property type="component" value="Unassembled WGS sequence"/>
</dbReference>
<evidence type="ECO:0000313" key="1">
    <source>
        <dbReference type="EMBL" id="EJN58008.1"/>
    </source>
</evidence>
<protein>
    <submittedName>
        <fullName evidence="1">Uncharacterized protein</fullName>
    </submittedName>
</protein>